<dbReference type="AlphaFoldDB" id="A0A1G7UN96"/>
<reference evidence="3" key="1">
    <citation type="submission" date="2016-10" db="EMBL/GenBank/DDBJ databases">
        <authorList>
            <person name="Varghese N."/>
            <person name="Submissions S."/>
        </authorList>
    </citation>
    <scope>NUCLEOTIDE SEQUENCE [LARGE SCALE GENOMIC DNA]</scope>
    <source>
        <strain evidence="3">DSM 25329</strain>
    </source>
</reference>
<organism evidence="2 3">
    <name type="scientific">Dyadobacter soli</name>
    <dbReference type="NCBI Taxonomy" id="659014"/>
    <lineage>
        <taxon>Bacteria</taxon>
        <taxon>Pseudomonadati</taxon>
        <taxon>Bacteroidota</taxon>
        <taxon>Cytophagia</taxon>
        <taxon>Cytophagales</taxon>
        <taxon>Spirosomataceae</taxon>
        <taxon>Dyadobacter</taxon>
    </lineage>
</organism>
<accession>A0A1G7UN96</accession>
<evidence type="ECO:0000313" key="3">
    <source>
        <dbReference type="Proteomes" id="UP000198748"/>
    </source>
</evidence>
<protein>
    <submittedName>
        <fullName evidence="2">Uncharacterized protein</fullName>
    </submittedName>
</protein>
<proteinExistence type="predicted"/>
<evidence type="ECO:0000313" key="2">
    <source>
        <dbReference type="EMBL" id="SDG48579.1"/>
    </source>
</evidence>
<dbReference type="Proteomes" id="UP000198748">
    <property type="component" value="Unassembled WGS sequence"/>
</dbReference>
<keyword evidence="3" id="KW-1185">Reference proteome</keyword>
<name>A0A1G7UN96_9BACT</name>
<gene>
    <name evidence="2" type="ORF">SAMN04487996_11943</name>
</gene>
<sequence>MKTLLLATLLLRQTDLVNVPLNVASRPVVPEPLVSENVNAQGKLPASYLFPSFVKGTIYFRNGTKRDALVNYHYQVGQMQFLNPRADTLEFTGKYLIDHVEIGERRFVLTDTHSDMEVVGDAGPVLLAARTQPEAVGNSLSHSGQHFSASEGSASHASMVSNQNGNFQWENNASGHSWKVKTSYFLIDKNKIAHPASRRAFLHVYGRNRRQLVRYMRESRIDFENSDDLRKLIGFCAGLTTF</sequence>
<feature type="region of interest" description="Disordered" evidence="1">
    <location>
        <begin position="138"/>
        <end position="158"/>
    </location>
</feature>
<dbReference type="EMBL" id="FNAN01000019">
    <property type="protein sequence ID" value="SDG48579.1"/>
    <property type="molecule type" value="Genomic_DNA"/>
</dbReference>
<evidence type="ECO:0000256" key="1">
    <source>
        <dbReference type="SAM" id="MobiDB-lite"/>
    </source>
</evidence>
<dbReference type="STRING" id="659014.SAMN04487996_11943"/>
<dbReference type="RefSeq" id="WP_229212895.1">
    <property type="nucleotide sequence ID" value="NZ_FNAN01000019.1"/>
</dbReference>